<dbReference type="AlphaFoldDB" id="A0A7C2P351"/>
<evidence type="ECO:0000313" key="1">
    <source>
        <dbReference type="EMBL" id="HEN27716.1"/>
    </source>
</evidence>
<evidence type="ECO:0008006" key="2">
    <source>
        <dbReference type="Google" id="ProtNLM"/>
    </source>
</evidence>
<gene>
    <name evidence="1" type="ORF">ENQ77_03455</name>
</gene>
<proteinExistence type="predicted"/>
<accession>A0A7C2P351</accession>
<dbReference type="SUPFAM" id="SSF53098">
    <property type="entry name" value="Ribonuclease H-like"/>
    <property type="match status" value="1"/>
</dbReference>
<organism evidence="1">
    <name type="scientific">candidate division WOR-3 bacterium</name>
    <dbReference type="NCBI Taxonomy" id="2052148"/>
    <lineage>
        <taxon>Bacteria</taxon>
        <taxon>Bacteria division WOR-3</taxon>
    </lineage>
</organism>
<name>A0A7C2P351_UNCW3</name>
<dbReference type="EMBL" id="DSOL01000100">
    <property type="protein sequence ID" value="HEN27716.1"/>
    <property type="molecule type" value="Genomic_DNA"/>
</dbReference>
<protein>
    <recommendedName>
        <fullName evidence="2">NurA domain-containing protein</fullName>
    </recommendedName>
</protein>
<sequence>MSAVDVKEIKNQFKTIVECVKKHGMLIKNPLLEPAEEELPIDLEKREDDEKFRKRECFNIEIPKNLERPYVSLGEPLHRGKKHFFRFFLDGSLKTYYLGEYVIPALSFPFMAGEIAAACLFRNDDGTLSVPSNGFKRRICLLFPNKSLLPDSLQIELEEITKKLESYSGLKVEPQYTEETESKDWRSSLRAKGISEMHETEVQLAKSVREKSTEGWLVIDGAIRKKIFLDLENVIGLAKSFSRLPIFEIEKRTTLDIVKLLARLREGERTIIFKQSIAEGDAESSVKKVLGFWYVRLRSGEWLENPLQGVVKVEMKIEKDLADTKTIDIVNEVSKALLAERTVSPYPTPRWHAHIYPIYVAEEYIKSNFLSQYYFRGLLA</sequence>
<comment type="caution">
    <text evidence="1">The sequence shown here is derived from an EMBL/GenBank/DDBJ whole genome shotgun (WGS) entry which is preliminary data.</text>
</comment>
<reference evidence="1" key="1">
    <citation type="journal article" date="2020" name="mSystems">
        <title>Genome- and Community-Level Interaction Insights into Carbon Utilization and Element Cycling Functions of Hydrothermarchaeota in Hydrothermal Sediment.</title>
        <authorList>
            <person name="Zhou Z."/>
            <person name="Liu Y."/>
            <person name="Xu W."/>
            <person name="Pan J."/>
            <person name="Luo Z.H."/>
            <person name="Li M."/>
        </authorList>
    </citation>
    <scope>NUCLEOTIDE SEQUENCE [LARGE SCALE GENOMIC DNA]</scope>
    <source>
        <strain evidence="1">SpSt-34</strain>
    </source>
</reference>
<dbReference type="InterPro" id="IPR012337">
    <property type="entry name" value="RNaseH-like_sf"/>
</dbReference>